<accession>A0A2M4B1J4</accession>
<dbReference type="EMBL" id="GGFK01013367">
    <property type="protein sequence ID" value="MBW46688.1"/>
    <property type="molecule type" value="Transcribed_RNA"/>
</dbReference>
<protein>
    <submittedName>
        <fullName evidence="1">Putative secreted protein</fullName>
    </submittedName>
</protein>
<organism evidence="1">
    <name type="scientific">Anopheles triannulatus</name>
    <dbReference type="NCBI Taxonomy" id="58253"/>
    <lineage>
        <taxon>Eukaryota</taxon>
        <taxon>Metazoa</taxon>
        <taxon>Ecdysozoa</taxon>
        <taxon>Arthropoda</taxon>
        <taxon>Hexapoda</taxon>
        <taxon>Insecta</taxon>
        <taxon>Pterygota</taxon>
        <taxon>Neoptera</taxon>
        <taxon>Endopterygota</taxon>
        <taxon>Diptera</taxon>
        <taxon>Nematocera</taxon>
        <taxon>Culicoidea</taxon>
        <taxon>Culicidae</taxon>
        <taxon>Anophelinae</taxon>
        <taxon>Anopheles</taxon>
    </lineage>
</organism>
<sequence>MIMIFLSLPRSLSPAICDKHGNTSKRNRFLAGGGMVMGRTPSSPCSGRVARVMFELLLFFAATTTRSRWWPTRGRHNTPHTHTQTHTHTPSFWSRGAVVSRRMTFF</sequence>
<dbReference type="AlphaFoldDB" id="A0A2M4B1J4"/>
<reference evidence="1" key="1">
    <citation type="submission" date="2018-01" db="EMBL/GenBank/DDBJ databases">
        <title>An insight into the sialome of Amazonian anophelines.</title>
        <authorList>
            <person name="Ribeiro J.M."/>
            <person name="Scarpassa V."/>
            <person name="Calvo E."/>
        </authorList>
    </citation>
    <scope>NUCLEOTIDE SEQUENCE</scope>
    <source>
        <tissue evidence="1">Salivary glands</tissue>
    </source>
</reference>
<evidence type="ECO:0000313" key="1">
    <source>
        <dbReference type="EMBL" id="MBW46688.1"/>
    </source>
</evidence>
<proteinExistence type="predicted"/>
<name>A0A2M4B1J4_9DIPT</name>